<feature type="compositionally biased region" description="Acidic residues" evidence="1">
    <location>
        <begin position="363"/>
        <end position="382"/>
    </location>
</feature>
<dbReference type="Proteomes" id="UP000054564">
    <property type="component" value="Unassembled WGS sequence"/>
</dbReference>
<feature type="compositionally biased region" description="Basic and acidic residues" evidence="1">
    <location>
        <begin position="278"/>
        <end position="305"/>
    </location>
</feature>
<protein>
    <submittedName>
        <fullName evidence="2">Uncharacterized protein</fullName>
    </submittedName>
</protein>
<feature type="compositionally biased region" description="Basic and acidic residues" evidence="1">
    <location>
        <begin position="334"/>
        <end position="362"/>
    </location>
</feature>
<evidence type="ECO:0000313" key="2">
    <source>
        <dbReference type="EMBL" id="KNE92334.1"/>
    </source>
</evidence>
<comment type="caution">
    <text evidence="2">The sequence shown here is derived from an EMBL/GenBank/DDBJ whole genome shotgun (WGS) entry which is preliminary data.</text>
</comment>
<proteinExistence type="predicted"/>
<accession>A0A0L0UZZ0</accession>
<organism evidence="2 3">
    <name type="scientific">Puccinia striiformis f. sp. tritici PST-78</name>
    <dbReference type="NCBI Taxonomy" id="1165861"/>
    <lineage>
        <taxon>Eukaryota</taxon>
        <taxon>Fungi</taxon>
        <taxon>Dikarya</taxon>
        <taxon>Basidiomycota</taxon>
        <taxon>Pucciniomycotina</taxon>
        <taxon>Pucciniomycetes</taxon>
        <taxon>Pucciniales</taxon>
        <taxon>Pucciniaceae</taxon>
        <taxon>Puccinia</taxon>
    </lineage>
</organism>
<reference evidence="3" key="1">
    <citation type="submission" date="2014-03" db="EMBL/GenBank/DDBJ databases">
        <title>The Genome Sequence of Puccinia striiformis f. sp. tritici PST-78.</title>
        <authorList>
            <consortium name="The Broad Institute Genome Sequencing Platform"/>
            <person name="Cuomo C."/>
            <person name="Hulbert S."/>
            <person name="Chen X."/>
            <person name="Walker B."/>
            <person name="Young S.K."/>
            <person name="Zeng Q."/>
            <person name="Gargeya S."/>
            <person name="Fitzgerald M."/>
            <person name="Haas B."/>
            <person name="Abouelleil A."/>
            <person name="Alvarado L."/>
            <person name="Arachchi H.M."/>
            <person name="Berlin A.M."/>
            <person name="Chapman S.B."/>
            <person name="Goldberg J."/>
            <person name="Griggs A."/>
            <person name="Gujja S."/>
            <person name="Hansen M."/>
            <person name="Howarth C."/>
            <person name="Imamovic A."/>
            <person name="Larimer J."/>
            <person name="McCowan C."/>
            <person name="Montmayeur A."/>
            <person name="Murphy C."/>
            <person name="Neiman D."/>
            <person name="Pearson M."/>
            <person name="Priest M."/>
            <person name="Roberts A."/>
            <person name="Saif S."/>
            <person name="Shea T."/>
            <person name="Sisk P."/>
            <person name="Sykes S."/>
            <person name="Wortman J."/>
            <person name="Nusbaum C."/>
            <person name="Birren B."/>
        </authorList>
    </citation>
    <scope>NUCLEOTIDE SEQUENCE [LARGE SCALE GENOMIC DNA]</scope>
    <source>
        <strain evidence="3">race PST-78</strain>
    </source>
</reference>
<feature type="region of interest" description="Disordered" evidence="1">
    <location>
        <begin position="258"/>
        <end position="382"/>
    </location>
</feature>
<evidence type="ECO:0000313" key="3">
    <source>
        <dbReference type="Proteomes" id="UP000054564"/>
    </source>
</evidence>
<gene>
    <name evidence="2" type="ORF">PSTG_14292</name>
</gene>
<name>A0A0L0UZZ0_9BASI</name>
<evidence type="ECO:0000256" key="1">
    <source>
        <dbReference type="SAM" id="MobiDB-lite"/>
    </source>
</evidence>
<dbReference type="EMBL" id="AJIL01000168">
    <property type="protein sequence ID" value="KNE92334.1"/>
    <property type="molecule type" value="Genomic_DNA"/>
</dbReference>
<keyword evidence="3" id="KW-1185">Reference proteome</keyword>
<dbReference type="OrthoDB" id="10660050at2759"/>
<sequence length="382" mass="42695">MELMDGFDFSSKILTWFWVIYRRPFLGHILTSILTRLGFSKILGGAQHIVRGLGSRIAEEMVKNGLGTLATLHRTPLQLSDPRSTAIQCLRGPSTASSIANRCDTLPTREMLSRWHGSLYESNTVRHPATRRLPIPFETMFIHAPYDGQQDEFVEHGNDDYCDTAINENDEDATQLEDHHVVAALLPVNFGSAEPPTDDSQDPSELGELHVETASNRDARSDLGIDVDPAQYDQSCSHASSASVRSPVLDLVPSTDNCHESTNFSDPLQTNDNPNHSDCSDQHGECARDNDAYNDTPENHLHTDPEIYTSDHASNFEGQHSDHDPGEDQYADGGHYDAGDVYDGHGADLDPGDDYHDNYHDDYYEDDYYDDGGDFDYYDDDY</sequence>
<dbReference type="AlphaFoldDB" id="A0A0L0UZZ0"/>
<feature type="compositionally biased region" description="Polar residues" evidence="1">
    <location>
        <begin position="258"/>
        <end position="277"/>
    </location>
</feature>